<accession>A0A8H4FGF3</accession>
<keyword evidence="3" id="KW-1185">Reference proteome</keyword>
<proteinExistence type="predicted"/>
<comment type="caution">
    <text evidence="2">The sequence shown here is derived from an EMBL/GenBank/DDBJ whole genome shotgun (WGS) entry which is preliminary data.</text>
</comment>
<reference evidence="2" key="1">
    <citation type="journal article" date="2020" name="Phytopathology">
        <title>Genome sequence and comparative analysis of Colletotrichum gloeosporioides isolated from Liriodendron leaves.</title>
        <authorList>
            <person name="Fu F.F."/>
            <person name="Hao Z."/>
            <person name="Wang P."/>
            <person name="Lu Y."/>
            <person name="Xue L.J."/>
            <person name="Wei G."/>
            <person name="Tian Y."/>
            <person name="Baishi H."/>
            <person name="Xu H."/>
            <person name="Shi J."/>
            <person name="Cheng T."/>
            <person name="Wang G."/>
            <person name="Yi Y."/>
            <person name="Chen J."/>
        </authorList>
    </citation>
    <scope>NUCLEOTIDE SEQUENCE</scope>
    <source>
        <strain evidence="2">Lc1</strain>
    </source>
</reference>
<evidence type="ECO:0000313" key="3">
    <source>
        <dbReference type="Proteomes" id="UP000613401"/>
    </source>
</evidence>
<evidence type="ECO:0000313" key="2">
    <source>
        <dbReference type="EMBL" id="KAF3801438.1"/>
    </source>
</evidence>
<keyword evidence="1" id="KW-0732">Signal</keyword>
<dbReference type="Proteomes" id="UP000613401">
    <property type="component" value="Unassembled WGS sequence"/>
</dbReference>
<name>A0A8H4FGF3_COLGL</name>
<gene>
    <name evidence="2" type="ORF">GCG54_00005596</name>
</gene>
<dbReference type="Gene3D" id="1.10.390.10">
    <property type="entry name" value="Neutral Protease Domain 2"/>
    <property type="match status" value="1"/>
</dbReference>
<dbReference type="InterPro" id="IPR027268">
    <property type="entry name" value="Peptidase_M4/M1_CTD_sf"/>
</dbReference>
<evidence type="ECO:0008006" key="4">
    <source>
        <dbReference type="Google" id="ProtNLM"/>
    </source>
</evidence>
<dbReference type="GeneID" id="69012747"/>
<feature type="signal peptide" evidence="1">
    <location>
        <begin position="1"/>
        <end position="16"/>
    </location>
</feature>
<dbReference type="RefSeq" id="XP_045260597.1">
    <property type="nucleotide sequence ID" value="XM_045405616.1"/>
</dbReference>
<feature type="chain" id="PRO_5034502947" description="Peptidase M61 catalytic domain-containing protein" evidence="1">
    <location>
        <begin position="17"/>
        <end position="495"/>
    </location>
</feature>
<organism evidence="2 3">
    <name type="scientific">Colletotrichum gloeosporioides</name>
    <name type="common">Anthracnose fungus</name>
    <name type="synonym">Glomerella cingulata</name>
    <dbReference type="NCBI Taxonomy" id="474922"/>
    <lineage>
        <taxon>Eukaryota</taxon>
        <taxon>Fungi</taxon>
        <taxon>Dikarya</taxon>
        <taxon>Ascomycota</taxon>
        <taxon>Pezizomycotina</taxon>
        <taxon>Sordariomycetes</taxon>
        <taxon>Hypocreomycetidae</taxon>
        <taxon>Glomerellales</taxon>
        <taxon>Glomerellaceae</taxon>
        <taxon>Colletotrichum</taxon>
        <taxon>Colletotrichum gloeosporioides species complex</taxon>
    </lineage>
</organism>
<dbReference type="EMBL" id="WVTB01000067">
    <property type="protein sequence ID" value="KAF3801438.1"/>
    <property type="molecule type" value="Genomic_DNA"/>
</dbReference>
<dbReference type="AlphaFoldDB" id="A0A8H4FGF3"/>
<reference evidence="2" key="2">
    <citation type="submission" date="2020-03" db="EMBL/GenBank/DDBJ databases">
        <authorList>
            <person name="Fu F.-F."/>
            <person name="Chen J."/>
        </authorList>
    </citation>
    <scope>NUCLEOTIDE SEQUENCE</scope>
    <source>
        <strain evidence="2">Lc1</strain>
    </source>
</reference>
<evidence type="ECO:0000256" key="1">
    <source>
        <dbReference type="SAM" id="SignalP"/>
    </source>
</evidence>
<sequence length="495" mass="54428">MRSIFLAVAFANQAIAATFPYINIALTPDLAPDNGTKSLSGQLTTDISFKANETVVALPLTIAAQPSAQYDSESLTATDGAGNLPLVITEGTGSSGLASRFWIATRDVVPPVAISFTAHPREVNETTKMGPLFDIRENAGGILGSIWALVPAPDDTSTEFQITLSWDLSTSPSGTRGVWTWGEGPQPVTINGTTDDLLSTFFAVGPILSSSSASEASQFNMYWLEQPPFNVTYLASFIKEFYDYSATFWQDDGTKPYKVFIRYNENVGTGGTALHNSFTFGWHDRNKTTTNDTELLLAHEITHNWPYIYNGNLSDQTRYAEGTAEFYSLRNLWRTGLLSTLEYVTAMNTKAIAYYQNPSINLTDKEAVDQSWTVSTAQTVPYGRGLIYLANVDAEVRARWNNTRSLDDVVVELMNLCRADDSSCKTDAYFDLLTKYAGSSAVDEYKVVASGGPVIRPTEGSLGPCFEVVQSYTNATVWTWQLRDGFDIDDDKCRL</sequence>
<protein>
    <recommendedName>
        <fullName evidence="4">Peptidase M61 catalytic domain-containing protein</fullName>
    </recommendedName>
</protein>